<protein>
    <submittedName>
        <fullName evidence="1">Uncharacterized protein</fullName>
    </submittedName>
</protein>
<dbReference type="EMBL" id="CP163439">
    <property type="protein sequence ID" value="XDQ33259.1"/>
    <property type="molecule type" value="Genomic_DNA"/>
</dbReference>
<accession>A0AB39PWC9</accession>
<evidence type="ECO:0000313" key="1">
    <source>
        <dbReference type="EMBL" id="XDQ33259.1"/>
    </source>
</evidence>
<dbReference type="AlphaFoldDB" id="A0AB39PWC9"/>
<gene>
    <name evidence="1" type="ORF">AB5J49_08000</name>
</gene>
<reference evidence="1" key="1">
    <citation type="submission" date="2024-07" db="EMBL/GenBank/DDBJ databases">
        <authorList>
            <person name="Yu S.T."/>
        </authorList>
    </citation>
    <scope>NUCLEOTIDE SEQUENCE</scope>
    <source>
        <strain evidence="1">R28</strain>
    </source>
</reference>
<dbReference type="InterPro" id="IPR045677">
    <property type="entry name" value="DUF6197"/>
</dbReference>
<dbReference type="RefSeq" id="WP_369167800.1">
    <property type="nucleotide sequence ID" value="NZ_CP163439.1"/>
</dbReference>
<dbReference type="Pfam" id="PF19698">
    <property type="entry name" value="DUF6197"/>
    <property type="match status" value="1"/>
</dbReference>
<name>A0AB39PWC9_9ACTN</name>
<organism evidence="1">
    <name type="scientific">Streptomyces sp. R28</name>
    <dbReference type="NCBI Taxonomy" id="3238628"/>
    <lineage>
        <taxon>Bacteria</taxon>
        <taxon>Bacillati</taxon>
        <taxon>Actinomycetota</taxon>
        <taxon>Actinomycetes</taxon>
        <taxon>Kitasatosporales</taxon>
        <taxon>Streptomycetaceae</taxon>
        <taxon>Streptomyces</taxon>
    </lineage>
</organism>
<sequence>MTTHTLIAASSRPTPALDLETRLALLGVEMDARLDEAAVAFAVNTAHIASADPVTDTAEVVPLTPTATPTLYNTPIADVLHRARLRIEADGWCRDNLFDESGAICPIRAIRLEAATRREADDACVLLLDVIQQHFDPGAETIPSWNASQNSPAPVLLAFGHAAQTANAKGI</sequence>
<proteinExistence type="predicted"/>